<evidence type="ECO:0000256" key="4">
    <source>
        <dbReference type="ARBA" id="ARBA00023002"/>
    </source>
</evidence>
<evidence type="ECO:0000256" key="2">
    <source>
        <dbReference type="ARBA" id="ARBA00022617"/>
    </source>
</evidence>
<dbReference type="InterPro" id="IPR001128">
    <property type="entry name" value="Cyt_P450"/>
</dbReference>
<accession>Q848C0</accession>
<name>Q848C0_STRHY</name>
<gene>
    <name evidence="9" type="primary">gdnH</name>
</gene>
<dbReference type="GO" id="GO:0005506">
    <property type="term" value="F:iron ion binding"/>
    <property type="evidence" value="ECO:0007669"/>
    <property type="project" value="InterPro"/>
</dbReference>
<feature type="region of interest" description="Disordered" evidence="8">
    <location>
        <begin position="1"/>
        <end position="21"/>
    </location>
</feature>
<dbReference type="Pfam" id="PF00067">
    <property type="entry name" value="p450"/>
    <property type="match status" value="1"/>
</dbReference>
<dbReference type="AlphaFoldDB" id="Q848C0"/>
<dbReference type="PANTHER" id="PTHR46696">
    <property type="entry name" value="P450, PUTATIVE (EUROFUNG)-RELATED"/>
    <property type="match status" value="1"/>
</dbReference>
<sequence>MSGRHFEQGERGTAMADTPEEELRILDPQSVAQELRKHGPPRQITMHGTTAWLVSRYEEVRDCLGHPGMSPAAAYAASQGQTNPVSGLFEDTVAGTNPPQHTRLRRLLAKAFTVRRVESLRPRVQEITDTLLDRIAVDGRADLVSALAIPLPMQVICELLGVPIADRTEFHQWADLMLTPPLDPDTAARSQDASAKLWTYMEDLAEARRKAPEDDLISDLMSAHEDDRLSHREVVATARMMLIAGYELTGSFISNAVFSLLSQPDQMELLRKDPELAGRGLEELLRHAGPGILIVRFANEDVEIGSVSIRAGDQVLLDMDAAHSDPAHFTDGERLDLTRDSAVHLQFGHGIHYCIGAPLARVEGQIALESLVRRFPGLRLSVPAAEISHSKNPFIRSLTALPVEFEAQQPVAG</sequence>
<evidence type="ECO:0000256" key="6">
    <source>
        <dbReference type="ARBA" id="ARBA00023033"/>
    </source>
</evidence>
<evidence type="ECO:0000256" key="8">
    <source>
        <dbReference type="SAM" id="MobiDB-lite"/>
    </source>
</evidence>
<dbReference type="CDD" id="cd11031">
    <property type="entry name" value="Cyp158A-like"/>
    <property type="match status" value="1"/>
</dbReference>
<dbReference type="InterPro" id="IPR002397">
    <property type="entry name" value="Cyt_P450_B"/>
</dbReference>
<dbReference type="GO" id="GO:0020037">
    <property type="term" value="F:heme binding"/>
    <property type="evidence" value="ECO:0007669"/>
    <property type="project" value="InterPro"/>
</dbReference>
<dbReference type="InterPro" id="IPR017972">
    <property type="entry name" value="Cyt_P450_CS"/>
</dbReference>
<evidence type="ECO:0000256" key="3">
    <source>
        <dbReference type="ARBA" id="ARBA00022723"/>
    </source>
</evidence>
<dbReference type="PANTHER" id="PTHR46696:SF1">
    <property type="entry name" value="CYTOCHROME P450 YJIB-RELATED"/>
    <property type="match status" value="1"/>
</dbReference>
<dbReference type="SUPFAM" id="SSF48264">
    <property type="entry name" value="Cytochrome P450"/>
    <property type="match status" value="1"/>
</dbReference>
<evidence type="ECO:0000313" key="9">
    <source>
        <dbReference type="EMBL" id="AAO61204.1"/>
    </source>
</evidence>
<feature type="compositionally biased region" description="Basic and acidic residues" evidence="8">
    <location>
        <begin position="1"/>
        <end position="10"/>
    </location>
</feature>
<proteinExistence type="inferred from homology"/>
<dbReference type="PRINTS" id="PR00359">
    <property type="entry name" value="BP450"/>
</dbReference>
<keyword evidence="4 7" id="KW-0560">Oxidoreductase</keyword>
<dbReference type="PROSITE" id="PS00086">
    <property type="entry name" value="CYTOCHROME_P450"/>
    <property type="match status" value="1"/>
</dbReference>
<keyword evidence="6 7" id="KW-0503">Monooxygenase</keyword>
<keyword evidence="5 7" id="KW-0408">Iron</keyword>
<comment type="similarity">
    <text evidence="1 7">Belongs to the cytochrome P450 family.</text>
</comment>
<keyword evidence="2 7" id="KW-0349">Heme</keyword>
<evidence type="ECO:0000256" key="1">
    <source>
        <dbReference type="ARBA" id="ARBA00010617"/>
    </source>
</evidence>
<protein>
    <submittedName>
        <fullName evidence="9">Cytochrome P450</fullName>
    </submittedName>
</protein>
<reference evidence="9" key="1">
    <citation type="submission" date="2002-06" db="EMBL/GenBank/DDBJ databases">
        <title>Cloning of ansamycin biosynthetic gene cluster, partial sequence from Streptomyces hygroscopicus 17997.</title>
        <authorList>
            <person name="Wang Y."/>
            <person name="Gao Q."/>
        </authorList>
    </citation>
    <scope>NUCLEOTIDE SEQUENCE</scope>
</reference>
<evidence type="ECO:0000256" key="5">
    <source>
        <dbReference type="ARBA" id="ARBA00023004"/>
    </source>
</evidence>
<dbReference type="InterPro" id="IPR036396">
    <property type="entry name" value="Cyt_P450_sf"/>
</dbReference>
<organism evidence="9">
    <name type="scientific">Streptomyces hygroscopicus</name>
    <dbReference type="NCBI Taxonomy" id="1912"/>
    <lineage>
        <taxon>Bacteria</taxon>
        <taxon>Bacillati</taxon>
        <taxon>Actinomycetota</taxon>
        <taxon>Actinomycetes</taxon>
        <taxon>Kitasatosporales</taxon>
        <taxon>Streptomycetaceae</taxon>
        <taxon>Streptomyces</taxon>
        <taxon>Streptomyces violaceusniger group</taxon>
    </lineage>
</organism>
<keyword evidence="3 7" id="KW-0479">Metal-binding</keyword>
<dbReference type="Gene3D" id="1.10.630.10">
    <property type="entry name" value="Cytochrome P450"/>
    <property type="match status" value="1"/>
</dbReference>
<dbReference type="FunFam" id="1.10.630.10:FF:000018">
    <property type="entry name" value="Cytochrome P450 monooxygenase"/>
    <property type="match status" value="1"/>
</dbReference>
<dbReference type="EMBL" id="AH012610">
    <property type="protein sequence ID" value="AAO61204.1"/>
    <property type="molecule type" value="Genomic_DNA"/>
</dbReference>
<evidence type="ECO:0000256" key="7">
    <source>
        <dbReference type="RuleBase" id="RU000461"/>
    </source>
</evidence>
<dbReference type="GO" id="GO:0004497">
    <property type="term" value="F:monooxygenase activity"/>
    <property type="evidence" value="ECO:0007669"/>
    <property type="project" value="UniProtKB-KW"/>
</dbReference>
<dbReference type="GO" id="GO:0016705">
    <property type="term" value="F:oxidoreductase activity, acting on paired donors, with incorporation or reduction of molecular oxygen"/>
    <property type="evidence" value="ECO:0007669"/>
    <property type="project" value="InterPro"/>
</dbReference>